<dbReference type="InterPro" id="IPR036318">
    <property type="entry name" value="FAD-bd_PCMH-like_sf"/>
</dbReference>
<dbReference type="PANTHER" id="PTHR43762:SF1">
    <property type="entry name" value="D-ARABINONO-1,4-LACTONE OXIDASE"/>
    <property type="match status" value="1"/>
</dbReference>
<evidence type="ECO:0000313" key="2">
    <source>
        <dbReference type="Proteomes" id="UP001153069"/>
    </source>
</evidence>
<protein>
    <submittedName>
        <fullName evidence="1">Uncharacterized protein</fullName>
    </submittedName>
</protein>
<dbReference type="InterPro" id="IPR016169">
    <property type="entry name" value="FAD-bd_PCMH_sub2"/>
</dbReference>
<proteinExistence type="predicted"/>
<dbReference type="SUPFAM" id="SSF56176">
    <property type="entry name" value="FAD-binding/transporter-associated domain-like"/>
    <property type="match status" value="1"/>
</dbReference>
<gene>
    <name evidence="1" type="ORF">SEMRO_259_G101430.1</name>
</gene>
<dbReference type="Proteomes" id="UP001153069">
    <property type="component" value="Unassembled WGS sequence"/>
</dbReference>
<dbReference type="OrthoDB" id="371463at2759"/>
<evidence type="ECO:0000313" key="1">
    <source>
        <dbReference type="EMBL" id="CAB9506242.1"/>
    </source>
</evidence>
<dbReference type="PANTHER" id="PTHR43762">
    <property type="entry name" value="L-GULONOLACTONE OXIDASE"/>
    <property type="match status" value="1"/>
</dbReference>
<dbReference type="GO" id="GO:0050660">
    <property type="term" value="F:flavin adenine dinucleotide binding"/>
    <property type="evidence" value="ECO:0007669"/>
    <property type="project" value="InterPro"/>
</dbReference>
<keyword evidence="2" id="KW-1185">Reference proteome</keyword>
<comment type="caution">
    <text evidence="1">The sequence shown here is derived from an EMBL/GenBank/DDBJ whole genome shotgun (WGS) entry which is preliminary data.</text>
</comment>
<dbReference type="AlphaFoldDB" id="A0A9N8DP88"/>
<dbReference type="InterPro" id="IPR010031">
    <property type="entry name" value="FAD_lactone_oxidase-like"/>
</dbReference>
<dbReference type="Gene3D" id="3.30.465.10">
    <property type="match status" value="1"/>
</dbReference>
<dbReference type="GO" id="GO:0016899">
    <property type="term" value="F:oxidoreductase activity, acting on the CH-OH group of donors, oxygen as acceptor"/>
    <property type="evidence" value="ECO:0007669"/>
    <property type="project" value="InterPro"/>
</dbReference>
<name>A0A9N8DP88_9STRA</name>
<accession>A0A9N8DP88</accession>
<organism evidence="1 2">
    <name type="scientific">Seminavis robusta</name>
    <dbReference type="NCBI Taxonomy" id="568900"/>
    <lineage>
        <taxon>Eukaryota</taxon>
        <taxon>Sar</taxon>
        <taxon>Stramenopiles</taxon>
        <taxon>Ochrophyta</taxon>
        <taxon>Bacillariophyta</taxon>
        <taxon>Bacillariophyceae</taxon>
        <taxon>Bacillariophycidae</taxon>
        <taxon>Naviculales</taxon>
        <taxon>Naviculaceae</taxon>
        <taxon>Seminavis</taxon>
    </lineage>
</organism>
<sequence length="541" mass="61344">MYISLVGPKLQGYQKLEEVGPQERPLVVAGAGIFIGGQQWLSGSLQVQWEDSLVHKLWLDGLALTSIPDAIGMTLGGLLSTGSDGWSFIDDMDSAGTPFEGSSNTISSSVLGFRYIDGMGQLREAWKNSTDNEFQAFGVSLGLAGIIYEVILSPVDAYCIQLSCINTVASVCPKQEAVRGQWHGFLRSGIDKYDTQQGFKKTLWKASKSPETGEIVCGEQPSLGNQTYHDNSFPVIFFEHPYSMTSFDFITEIVSLALRWLSQESCQSIDDLCGETTIRRYLEGRLGVLPETLGEEHLLAFEGCARSLVEQKRLKALGQRPSWQKEWWDKTMLMECYGKVMDHFGLSSDEEQQGVYRYYEGAFLHRAVHFHPQHNMEVYFPLEDNSKSGEEILCLIESFMEEEGHDRAGQQVDYYFSKTNDDFWMSPENGKSPMGGNATNTYTPGEVLRVNIYTHWVVLSQDKHTKFELFLEHFNSQNLTYTLNWAKALPVNPRLLSRVLENYPHLEEWKAFVRARDPHGVFLSDYWQKIFWADNSSSFLS</sequence>
<dbReference type="EMBL" id="CAICTM010000258">
    <property type="protein sequence ID" value="CAB9506242.1"/>
    <property type="molecule type" value="Genomic_DNA"/>
</dbReference>
<reference evidence="1" key="1">
    <citation type="submission" date="2020-06" db="EMBL/GenBank/DDBJ databases">
        <authorList>
            <consortium name="Plant Systems Biology data submission"/>
        </authorList>
    </citation>
    <scope>NUCLEOTIDE SEQUENCE</scope>
    <source>
        <strain evidence="1">D6</strain>
    </source>
</reference>